<dbReference type="EMBL" id="CM017879">
    <property type="protein sequence ID" value="KAG1358620.1"/>
    <property type="molecule type" value="Genomic_DNA"/>
</dbReference>
<evidence type="ECO:0000256" key="1">
    <source>
        <dbReference type="SAM" id="MobiDB-lite"/>
    </source>
</evidence>
<dbReference type="AlphaFoldDB" id="A0A8K0N5Q6"/>
<name>A0A8K0N5Q6_COCNU</name>
<proteinExistence type="predicted"/>
<protein>
    <submittedName>
        <fullName evidence="2">Uncharacterized protein</fullName>
    </submittedName>
</protein>
<comment type="caution">
    <text evidence="2">The sequence shown here is derived from an EMBL/GenBank/DDBJ whole genome shotgun (WGS) entry which is preliminary data.</text>
</comment>
<reference evidence="2" key="2">
    <citation type="submission" date="2019-07" db="EMBL/GenBank/DDBJ databases">
        <authorList>
            <person name="Yang Y."/>
            <person name="Bocs S."/>
            <person name="Baudouin L."/>
        </authorList>
    </citation>
    <scope>NUCLEOTIDE SEQUENCE</scope>
    <source>
        <tissue evidence="2">Spear leaf of Hainan Tall coconut</tissue>
    </source>
</reference>
<evidence type="ECO:0000313" key="3">
    <source>
        <dbReference type="Proteomes" id="UP000797356"/>
    </source>
</evidence>
<evidence type="ECO:0000313" key="2">
    <source>
        <dbReference type="EMBL" id="KAG1358620.1"/>
    </source>
</evidence>
<sequence length="91" mass="10134">MVKTIVGSQEFQIVIVVFLQASAFSSSDPHLAAPFFESYPSFQHHHYIHGHLRIPNPPPPVPPFIAPSNPPPSPALPPPRLRLQNHRSPTF</sequence>
<feature type="region of interest" description="Disordered" evidence="1">
    <location>
        <begin position="58"/>
        <end position="91"/>
    </location>
</feature>
<accession>A0A8K0N5Q6</accession>
<keyword evidence="3" id="KW-1185">Reference proteome</keyword>
<reference evidence="2" key="1">
    <citation type="journal article" date="2017" name="Gigascience">
        <title>The genome draft of coconut (Cocos nucifera).</title>
        <authorList>
            <person name="Xiao Y."/>
            <person name="Xu P."/>
            <person name="Fan H."/>
            <person name="Baudouin L."/>
            <person name="Xia W."/>
            <person name="Bocs S."/>
            <person name="Xu J."/>
            <person name="Li Q."/>
            <person name="Guo A."/>
            <person name="Zhou L."/>
            <person name="Li J."/>
            <person name="Wu Y."/>
            <person name="Ma Z."/>
            <person name="Armero A."/>
            <person name="Issali A.E."/>
            <person name="Liu N."/>
            <person name="Peng M."/>
            <person name="Yang Y."/>
        </authorList>
    </citation>
    <scope>NUCLEOTIDE SEQUENCE</scope>
    <source>
        <tissue evidence="2">Spear leaf of Hainan Tall coconut</tissue>
    </source>
</reference>
<organism evidence="2 3">
    <name type="scientific">Cocos nucifera</name>
    <name type="common">Coconut palm</name>
    <dbReference type="NCBI Taxonomy" id="13894"/>
    <lineage>
        <taxon>Eukaryota</taxon>
        <taxon>Viridiplantae</taxon>
        <taxon>Streptophyta</taxon>
        <taxon>Embryophyta</taxon>
        <taxon>Tracheophyta</taxon>
        <taxon>Spermatophyta</taxon>
        <taxon>Magnoliopsida</taxon>
        <taxon>Liliopsida</taxon>
        <taxon>Arecaceae</taxon>
        <taxon>Arecoideae</taxon>
        <taxon>Cocoseae</taxon>
        <taxon>Attaleinae</taxon>
        <taxon>Cocos</taxon>
    </lineage>
</organism>
<feature type="compositionally biased region" description="Pro residues" evidence="1">
    <location>
        <begin position="58"/>
        <end position="80"/>
    </location>
</feature>
<dbReference type="Proteomes" id="UP000797356">
    <property type="component" value="Chromosome 8"/>
</dbReference>
<gene>
    <name evidence="2" type="ORF">COCNU_08G000660</name>
</gene>